<dbReference type="SUPFAM" id="SSF88659">
    <property type="entry name" value="Sigma3 and sigma4 domains of RNA polymerase sigma factors"/>
    <property type="match status" value="2"/>
</dbReference>
<dbReference type="InterPro" id="IPR007630">
    <property type="entry name" value="RNA_pol_sigma70_r4"/>
</dbReference>
<name>H7EHP7_9SPIR</name>
<dbReference type="InterPro" id="IPR009042">
    <property type="entry name" value="RNA_pol_sigma70_r1_2"/>
</dbReference>
<keyword evidence="4" id="KW-0804">Transcription</keyword>
<comment type="caution">
    <text evidence="6">The sequence shown here is derived from an EMBL/GenBank/DDBJ whole genome shotgun (WGS) entry which is preliminary data.</text>
</comment>
<feature type="domain" description="RNA polymerase sigma-70" evidence="5">
    <location>
        <begin position="236"/>
        <end position="262"/>
    </location>
</feature>
<dbReference type="InterPro" id="IPR013325">
    <property type="entry name" value="RNA_pol_sigma_r2"/>
</dbReference>
<evidence type="ECO:0000256" key="1">
    <source>
        <dbReference type="ARBA" id="ARBA00023015"/>
    </source>
</evidence>
<dbReference type="RefSeq" id="WP_002702236.1">
    <property type="nucleotide sequence ID" value="NZ_AGRW01000029.1"/>
</dbReference>
<dbReference type="AlphaFoldDB" id="H7EHP7"/>
<dbReference type="InterPro" id="IPR014284">
    <property type="entry name" value="RNA_pol_sigma-70_dom"/>
</dbReference>
<dbReference type="eggNOG" id="COG0568">
    <property type="taxonomic scope" value="Bacteria"/>
</dbReference>
<dbReference type="Pfam" id="PF04545">
    <property type="entry name" value="Sigma70_r4"/>
    <property type="match status" value="1"/>
</dbReference>
<dbReference type="InterPro" id="IPR000943">
    <property type="entry name" value="RNA_pol_sigma70"/>
</dbReference>
<evidence type="ECO:0000256" key="3">
    <source>
        <dbReference type="ARBA" id="ARBA00023125"/>
    </source>
</evidence>
<keyword evidence="2" id="KW-0731">Sigma factor</keyword>
<dbReference type="Pfam" id="PF00140">
    <property type="entry name" value="Sigma70_r1_2"/>
    <property type="match status" value="1"/>
</dbReference>
<protein>
    <submittedName>
        <fullName evidence="6">RNA polymerase, sigma 70 subunit, RpoD subfamily</fullName>
    </submittedName>
</protein>
<dbReference type="Gene3D" id="1.10.10.10">
    <property type="entry name" value="Winged helix-like DNA-binding domain superfamily/Winged helix DNA-binding domain"/>
    <property type="match status" value="2"/>
</dbReference>
<dbReference type="InterPro" id="IPR007624">
    <property type="entry name" value="RNA_pol_sigma70_r3"/>
</dbReference>
<dbReference type="PATRIC" id="fig|907348.3.peg.320"/>
<reference evidence="6 7" key="1">
    <citation type="submission" date="2011-09" db="EMBL/GenBank/DDBJ databases">
        <title>The draft genome of Treponema saccharophilum DSM 2985.</title>
        <authorList>
            <consortium name="US DOE Joint Genome Institute (JGI-PGF)"/>
            <person name="Lucas S."/>
            <person name="Copeland A."/>
            <person name="Lapidus A."/>
            <person name="Glavina del Rio T."/>
            <person name="Dalin E."/>
            <person name="Tice H."/>
            <person name="Bruce D."/>
            <person name="Goodwin L."/>
            <person name="Pitluck S."/>
            <person name="Peters L."/>
            <person name="Kyrpides N."/>
            <person name="Mavromatis K."/>
            <person name="Ivanova N."/>
            <person name="Markowitz V."/>
            <person name="Cheng J.-F."/>
            <person name="Hugenholtz P."/>
            <person name="Woyke T."/>
            <person name="Wu D."/>
            <person name="Gronow S."/>
            <person name="Wellnitz S."/>
            <person name="Brambilla E."/>
            <person name="Klenk H.-P."/>
            <person name="Eisen J.A."/>
        </authorList>
    </citation>
    <scope>NUCLEOTIDE SEQUENCE [LARGE SCALE GENOMIC DNA]</scope>
    <source>
        <strain evidence="6 7">DSM 2985</strain>
    </source>
</reference>
<keyword evidence="3" id="KW-0238">DNA-binding</keyword>
<dbReference type="NCBIfam" id="TIGR02937">
    <property type="entry name" value="sigma70-ECF"/>
    <property type="match status" value="1"/>
</dbReference>
<dbReference type="GO" id="GO:0003677">
    <property type="term" value="F:DNA binding"/>
    <property type="evidence" value="ECO:0007669"/>
    <property type="project" value="UniProtKB-KW"/>
</dbReference>
<dbReference type="PANTHER" id="PTHR30603:SF47">
    <property type="entry name" value="RNA POLYMERASE SIGMA FACTOR SIGD, CHLOROPLASTIC"/>
    <property type="match status" value="1"/>
</dbReference>
<dbReference type="Gene3D" id="1.10.601.10">
    <property type="entry name" value="RNA Polymerase Primary Sigma Factor"/>
    <property type="match status" value="1"/>
</dbReference>
<keyword evidence="7" id="KW-1185">Reference proteome</keyword>
<evidence type="ECO:0000259" key="5">
    <source>
        <dbReference type="PROSITE" id="PS00716"/>
    </source>
</evidence>
<evidence type="ECO:0000313" key="6">
    <source>
        <dbReference type="EMBL" id="EIC02923.1"/>
    </source>
</evidence>
<accession>H7EHP7</accession>
<organism evidence="6 7">
    <name type="scientific">Treponema saccharophilum DSM 2985</name>
    <dbReference type="NCBI Taxonomy" id="907348"/>
    <lineage>
        <taxon>Bacteria</taxon>
        <taxon>Pseudomonadati</taxon>
        <taxon>Spirochaetota</taxon>
        <taxon>Spirochaetia</taxon>
        <taxon>Spirochaetales</taxon>
        <taxon>Treponemataceae</taxon>
        <taxon>Treponema</taxon>
    </lineage>
</organism>
<evidence type="ECO:0000256" key="4">
    <source>
        <dbReference type="ARBA" id="ARBA00023163"/>
    </source>
</evidence>
<dbReference type="Pfam" id="PF04539">
    <property type="entry name" value="Sigma70_r3"/>
    <property type="match status" value="1"/>
</dbReference>
<dbReference type="InterPro" id="IPR013324">
    <property type="entry name" value="RNA_pol_sigma_r3/r4-like"/>
</dbReference>
<dbReference type="PROSITE" id="PS00716">
    <property type="entry name" value="SIGMA70_2"/>
    <property type="match status" value="1"/>
</dbReference>
<proteinExistence type="predicted"/>
<dbReference type="PRINTS" id="PR00046">
    <property type="entry name" value="SIGMA70FCT"/>
</dbReference>
<gene>
    <name evidence="6" type="ORF">TresaDRAFT_2677</name>
</gene>
<dbReference type="GO" id="GO:0016987">
    <property type="term" value="F:sigma factor activity"/>
    <property type="evidence" value="ECO:0007669"/>
    <property type="project" value="UniProtKB-KW"/>
</dbReference>
<sequence>MNQDSLSMYLNEIRNIPLLSADEEASLVKEAAGGNKAARNKLVESNLRFVVKIAKEYVNRGIEFEDLIDEGNAGLIQAVNHFDPNAGVKFISYAVWWIRQSIMKALYEFGHEIRLPMNRANELVNIEKARKLIGENKSEAAQAKEIADMLGMDEGIVRNLMSVSREMKSLDRNVRDDAGSETFGELIADDKYKTPEDETMENALHEDMEEVLSNLSPKEERILRLRYGFDGREPMSLKEVGDEIGLTKERIRQIEKHALSTIRLPSRSRKISAYVA</sequence>
<dbReference type="CDD" id="cd06171">
    <property type="entry name" value="Sigma70_r4"/>
    <property type="match status" value="1"/>
</dbReference>
<dbReference type="InterPro" id="IPR036388">
    <property type="entry name" value="WH-like_DNA-bd_sf"/>
</dbReference>
<dbReference type="PANTHER" id="PTHR30603">
    <property type="entry name" value="RNA POLYMERASE SIGMA FACTOR RPO"/>
    <property type="match status" value="1"/>
</dbReference>
<evidence type="ECO:0000313" key="7">
    <source>
        <dbReference type="Proteomes" id="UP000003571"/>
    </source>
</evidence>
<dbReference type="Proteomes" id="UP000003571">
    <property type="component" value="Unassembled WGS sequence"/>
</dbReference>
<dbReference type="STRING" id="907348.TresaDRAFT_2677"/>
<dbReference type="EMBL" id="AGRW01000029">
    <property type="protein sequence ID" value="EIC02923.1"/>
    <property type="molecule type" value="Genomic_DNA"/>
</dbReference>
<dbReference type="InterPro" id="IPR007627">
    <property type="entry name" value="RNA_pol_sigma70_r2"/>
</dbReference>
<dbReference type="OrthoDB" id="9809557at2"/>
<dbReference type="GO" id="GO:0006352">
    <property type="term" value="P:DNA-templated transcription initiation"/>
    <property type="evidence" value="ECO:0007669"/>
    <property type="project" value="InterPro"/>
</dbReference>
<keyword evidence="1" id="KW-0805">Transcription regulation</keyword>
<dbReference type="InterPro" id="IPR050239">
    <property type="entry name" value="Sigma-70_RNA_pol_init_factors"/>
</dbReference>
<dbReference type="Pfam" id="PF04542">
    <property type="entry name" value="Sigma70_r2"/>
    <property type="match status" value="1"/>
</dbReference>
<dbReference type="SUPFAM" id="SSF88946">
    <property type="entry name" value="Sigma2 domain of RNA polymerase sigma factors"/>
    <property type="match status" value="1"/>
</dbReference>
<dbReference type="PIRSF" id="PIRSF000770">
    <property type="entry name" value="RNA_pol_sigma-SigE/K"/>
    <property type="match status" value="1"/>
</dbReference>
<evidence type="ECO:0000256" key="2">
    <source>
        <dbReference type="ARBA" id="ARBA00023082"/>
    </source>
</evidence>